<evidence type="ECO:0000313" key="2">
    <source>
        <dbReference type="EMBL" id="ATQ70070.1"/>
    </source>
</evidence>
<protein>
    <recommendedName>
        <fullName evidence="4">Glutamine amidotransferase domain-containing protein</fullName>
    </recommendedName>
</protein>
<name>A0A2D2D4X4_METT3</name>
<dbReference type="AlphaFoldDB" id="A0A2D2D4X4"/>
<dbReference type="KEGG" id="mtw:CQW49_20895"/>
<feature type="transmembrane region" description="Helical" evidence="1">
    <location>
        <begin position="39"/>
        <end position="59"/>
    </location>
</feature>
<keyword evidence="1" id="KW-0472">Membrane</keyword>
<dbReference type="EMBL" id="CP023737">
    <property type="protein sequence ID" value="ATQ70070.1"/>
    <property type="molecule type" value="Genomic_DNA"/>
</dbReference>
<keyword evidence="1" id="KW-0812">Transmembrane</keyword>
<dbReference type="Gene3D" id="3.40.50.880">
    <property type="match status" value="1"/>
</dbReference>
<keyword evidence="3" id="KW-1185">Reference proteome</keyword>
<keyword evidence="1" id="KW-1133">Transmembrane helix</keyword>
<sequence>MNELSLAFAPLLPWPVLAVLGALAIALAILSLRAGGRGAVLRLCAFALVLLALCDPSLVREQREPSKTIVPVVLDRSESQTFGKRNAQTDAARAALERAFADLGDIEPRFIESARHGGDNDGTRLFQALEEGMKDVPRERVGAAVMVTDGIVHDIPASAAALGFTAPVHALVTGHEGERDRRLELIEAPRFGIVGKDQIIRARVVDSNIADREPVVIEMKRDGEPLPRVVTRAGETVDIPVRVEHGGQNVVELEAAALPGELTPVNNKAVVVIEGVRDKLKVLLVSGEPHPGERSWRNLLRSDANVELVHFTILRPPEKLDGTPPHELSLIAFPTADLFGRKINEFDLIIFDRYSNQTILPSVYFDNILRYVENGGAFLVATGPDFATVQGLYYSPLESIIPARPDGALIERAFRAHVTADGEKHPVTRGLEGANSDPPSWGEWFRLVEADVVNGHSLLAGANDRPLLVLAREERGRVAALLTDQLWLWARGFDGGGPHVDLMRRLAHWLMKEPDLEEEALRASAHGHDILIERQSLKENAAPVTMTTPAGAEAQIALDAAAPGLARAHHAAQEMGLYRFESGELKALVNVGPENPREFREVVSTTEKLRPLAEATGGTVRRLSRDASGAIALPRIVELREASVFGGADYLGVKRTQASALRGVEVAPLALGLLGLAALLGAIVAAWAWEGRR</sequence>
<dbReference type="Proteomes" id="UP000230709">
    <property type="component" value="Chromosome"/>
</dbReference>
<dbReference type="InterPro" id="IPR029062">
    <property type="entry name" value="Class_I_gatase-like"/>
</dbReference>
<dbReference type="PANTHER" id="PTHR37947:SF1">
    <property type="entry name" value="BLL2462 PROTEIN"/>
    <property type="match status" value="1"/>
</dbReference>
<reference evidence="3" key="1">
    <citation type="submission" date="2017-10" db="EMBL/GenBank/DDBJ databases">
        <title>Completed PacBio SMRT sequence of Methylosinus trichosporium OB3b reveals presence of a third large plasmid.</title>
        <authorList>
            <person name="Charles T.C."/>
            <person name="Lynch M.D.J."/>
            <person name="Heil J.R."/>
            <person name="Cheng J."/>
        </authorList>
    </citation>
    <scope>NUCLEOTIDE SEQUENCE [LARGE SCALE GENOMIC DNA]</scope>
    <source>
        <strain evidence="3">OB3b</strain>
    </source>
</reference>
<evidence type="ECO:0000313" key="3">
    <source>
        <dbReference type="Proteomes" id="UP000230709"/>
    </source>
</evidence>
<feature type="transmembrane region" description="Helical" evidence="1">
    <location>
        <begin position="666"/>
        <end position="689"/>
    </location>
</feature>
<organism evidence="2 3">
    <name type="scientific">Methylosinus trichosporium (strain ATCC 35070 / NCIMB 11131 / UNIQEM 75 / OB3b)</name>
    <dbReference type="NCBI Taxonomy" id="595536"/>
    <lineage>
        <taxon>Bacteria</taxon>
        <taxon>Pseudomonadati</taxon>
        <taxon>Pseudomonadota</taxon>
        <taxon>Alphaproteobacteria</taxon>
        <taxon>Hyphomicrobiales</taxon>
        <taxon>Methylocystaceae</taxon>
        <taxon>Methylosinus</taxon>
    </lineage>
</organism>
<accession>A0A2D2D4X4</accession>
<dbReference type="RefSeq" id="WP_003611394.1">
    <property type="nucleotide sequence ID" value="NZ_ADVE02000001.1"/>
</dbReference>
<feature type="transmembrane region" description="Helical" evidence="1">
    <location>
        <begin position="12"/>
        <end position="32"/>
    </location>
</feature>
<evidence type="ECO:0008006" key="4">
    <source>
        <dbReference type="Google" id="ProtNLM"/>
    </source>
</evidence>
<dbReference type="PANTHER" id="PTHR37947">
    <property type="entry name" value="BLL2462 PROTEIN"/>
    <property type="match status" value="1"/>
</dbReference>
<gene>
    <name evidence="2" type="ORF">CQW49_20895</name>
</gene>
<evidence type="ECO:0000256" key="1">
    <source>
        <dbReference type="SAM" id="Phobius"/>
    </source>
</evidence>
<proteinExistence type="predicted"/>
<dbReference type="STRING" id="595536.GCA_000178815_01019"/>
<dbReference type="SUPFAM" id="SSF52317">
    <property type="entry name" value="Class I glutamine amidotransferase-like"/>
    <property type="match status" value="1"/>
</dbReference>